<organism evidence="2 3">
    <name type="scientific">Monilinia fructicola</name>
    <name type="common">Brown rot fungus</name>
    <name type="synonym">Ciboria fructicola</name>
    <dbReference type="NCBI Taxonomy" id="38448"/>
    <lineage>
        <taxon>Eukaryota</taxon>
        <taxon>Fungi</taxon>
        <taxon>Dikarya</taxon>
        <taxon>Ascomycota</taxon>
        <taxon>Pezizomycotina</taxon>
        <taxon>Leotiomycetes</taxon>
        <taxon>Helotiales</taxon>
        <taxon>Sclerotiniaceae</taxon>
        <taxon>Monilinia</taxon>
    </lineage>
</organism>
<accession>A0A5M9J9N7</accession>
<keyword evidence="3" id="KW-1185">Reference proteome</keyword>
<protein>
    <recommendedName>
        <fullName evidence="4">Myb-like domain-containing protein</fullName>
    </recommendedName>
</protein>
<dbReference type="InterPro" id="IPR039601">
    <property type="entry name" value="Rrn5"/>
</dbReference>
<dbReference type="SUPFAM" id="SSF46689">
    <property type="entry name" value="Homeodomain-like"/>
    <property type="match status" value="1"/>
</dbReference>
<dbReference type="InterPro" id="IPR001005">
    <property type="entry name" value="SANT/Myb"/>
</dbReference>
<dbReference type="PANTHER" id="PTHR28079">
    <property type="entry name" value="RNA POLYMERASE I-SPECIFIC TRANSCRIPTION INITIATION FACTOR RRN5"/>
    <property type="match status" value="1"/>
</dbReference>
<feature type="compositionally biased region" description="Polar residues" evidence="1">
    <location>
        <begin position="59"/>
        <end position="70"/>
    </location>
</feature>
<feature type="region of interest" description="Disordered" evidence="1">
    <location>
        <begin position="99"/>
        <end position="127"/>
    </location>
</feature>
<evidence type="ECO:0000256" key="1">
    <source>
        <dbReference type="SAM" id="MobiDB-lite"/>
    </source>
</evidence>
<feature type="compositionally biased region" description="Acidic residues" evidence="1">
    <location>
        <begin position="646"/>
        <end position="665"/>
    </location>
</feature>
<dbReference type="GO" id="GO:0006361">
    <property type="term" value="P:transcription initiation at RNA polymerase I promoter"/>
    <property type="evidence" value="ECO:0007669"/>
    <property type="project" value="TreeGrafter"/>
</dbReference>
<proteinExistence type="predicted"/>
<dbReference type="GO" id="GO:0000182">
    <property type="term" value="F:rDNA binding"/>
    <property type="evidence" value="ECO:0007669"/>
    <property type="project" value="TreeGrafter"/>
</dbReference>
<reference evidence="2 3" key="1">
    <citation type="submission" date="2019-06" db="EMBL/GenBank/DDBJ databases">
        <title>Genome Sequence of the Brown Rot Fungal Pathogen Monilinia fructicola.</title>
        <authorList>
            <person name="De Miccolis Angelini R.M."/>
            <person name="Landi L."/>
            <person name="Abate D."/>
            <person name="Pollastro S."/>
            <person name="Romanazzi G."/>
            <person name="Faretra F."/>
        </authorList>
    </citation>
    <scope>NUCLEOTIDE SEQUENCE [LARGE SCALE GENOMIC DNA]</scope>
    <source>
        <strain evidence="2 3">Mfrc123</strain>
    </source>
</reference>
<feature type="compositionally biased region" description="Basic and acidic residues" evidence="1">
    <location>
        <begin position="30"/>
        <end position="50"/>
    </location>
</feature>
<dbReference type="EMBL" id="VICG01000015">
    <property type="protein sequence ID" value="KAA8564366.1"/>
    <property type="molecule type" value="Genomic_DNA"/>
</dbReference>
<evidence type="ECO:0008006" key="4">
    <source>
        <dbReference type="Google" id="ProtNLM"/>
    </source>
</evidence>
<feature type="compositionally biased region" description="Basic and acidic residues" evidence="1">
    <location>
        <begin position="565"/>
        <end position="582"/>
    </location>
</feature>
<dbReference type="AlphaFoldDB" id="A0A5M9J9N7"/>
<feature type="compositionally biased region" description="Low complexity" evidence="1">
    <location>
        <begin position="505"/>
        <end position="518"/>
    </location>
</feature>
<feature type="compositionally biased region" description="Basic and acidic residues" evidence="1">
    <location>
        <begin position="443"/>
        <end position="452"/>
    </location>
</feature>
<dbReference type="VEuPathDB" id="FungiDB:MFRU_013g00040"/>
<feature type="region of interest" description="Disordered" evidence="1">
    <location>
        <begin position="565"/>
        <end position="592"/>
    </location>
</feature>
<feature type="region of interest" description="Disordered" evidence="1">
    <location>
        <begin position="426"/>
        <end position="526"/>
    </location>
</feature>
<dbReference type="OrthoDB" id="2240312at2759"/>
<gene>
    <name evidence="2" type="ORF">EYC84_011310</name>
</gene>
<evidence type="ECO:0000313" key="2">
    <source>
        <dbReference type="EMBL" id="KAA8564366.1"/>
    </source>
</evidence>
<dbReference type="GO" id="GO:0042790">
    <property type="term" value="P:nucleolar large rRNA transcription by RNA polymerase I"/>
    <property type="evidence" value="ECO:0007669"/>
    <property type="project" value="InterPro"/>
</dbReference>
<evidence type="ECO:0000313" key="3">
    <source>
        <dbReference type="Proteomes" id="UP000322873"/>
    </source>
</evidence>
<dbReference type="PANTHER" id="PTHR28079:SF1">
    <property type="entry name" value="RNA POLYMERASE I-SPECIFIC TRANSCRIPTION INITIATION FACTOR RRN5"/>
    <property type="match status" value="1"/>
</dbReference>
<dbReference type="Proteomes" id="UP000322873">
    <property type="component" value="Unassembled WGS sequence"/>
</dbReference>
<feature type="region of interest" description="Disordered" evidence="1">
    <location>
        <begin position="1"/>
        <end position="70"/>
    </location>
</feature>
<sequence length="699" mass="79522">MDPNDSDPFEGPFDIPEPDSGSAYEDSDSDFGRKSHDKGVRGAGEGERAQNDGIPSEGESGSYSNSLANINPDNQYTDEWISADALRWAASFVPPEVGDIPIPTRGAYRSRSKKRKLEQSNGNSSRAKRLKSFYSKDYRKLLNNEIYDAAARSIQEDNIPLEDSQIGCSMWSADEKDLFFTGLSRMGRDNVRAIATRIGTKSEVEVQEYMHILHQALKEKKVYEARLLDFTEFPAATELSFPECYAILERAADGLSSRQERYEEDVEEAKWGNYWLLTEEVSKSLEKKRSSSKLKDDEGVQSLLPAVSLLNLKNWLALSENVFMNPTQPGLEDNWRQIGEPGETPAIRATAFVDFYSLTVSITKRLISTVLFCTMSRIRAMGSNKTKAADININDVEAATKILKMDANSNEFWIKCARRNHLSISRHDEPSNSMMTYPEVETELSKERDEKRSRSRSRSHPRLVDPPEDLSEVYTSSDESLLDADVGTSSDSDTSTHLEDNPFTQQSPSQSQSQSQARSQRKHLSPEAYEEALEAHISACDARASKIEEQRLWRLLGRDPPLHLRMKSDDDELPERPARRMDGEEENNGEGWREREFWSEWEVMGVVDEEEFVKNREKIGRRERRKKLREHRDEKWMAMRTRATTGDEDSGVESSSNEDEGDEANSETIRTRNGRHDKGEEPEDAPKHRSYAVYNSDDG</sequence>
<comment type="caution">
    <text evidence="2">The sequence shown here is derived from an EMBL/GenBank/DDBJ whole genome shotgun (WGS) entry which is preliminary data.</text>
</comment>
<dbReference type="GO" id="GO:0000500">
    <property type="term" value="C:RNA polymerase I upstream activating factor complex"/>
    <property type="evidence" value="ECO:0007669"/>
    <property type="project" value="InterPro"/>
</dbReference>
<dbReference type="InterPro" id="IPR009057">
    <property type="entry name" value="Homeodomain-like_sf"/>
</dbReference>
<dbReference type="GO" id="GO:0001181">
    <property type="term" value="F:RNA polymerase I general transcription initiation factor activity"/>
    <property type="evidence" value="ECO:0007669"/>
    <property type="project" value="TreeGrafter"/>
</dbReference>
<dbReference type="CDD" id="cd00167">
    <property type="entry name" value="SANT"/>
    <property type="match status" value="1"/>
</dbReference>
<name>A0A5M9J9N7_MONFR</name>
<feature type="region of interest" description="Disordered" evidence="1">
    <location>
        <begin position="614"/>
        <end position="699"/>
    </location>
</feature>
<dbReference type="Gene3D" id="1.10.10.60">
    <property type="entry name" value="Homeodomain-like"/>
    <property type="match status" value="1"/>
</dbReference>
<feature type="compositionally biased region" description="Basic and acidic residues" evidence="1">
    <location>
        <begin position="674"/>
        <end position="687"/>
    </location>
</feature>